<dbReference type="InterPro" id="IPR017441">
    <property type="entry name" value="Protein_kinase_ATP_BS"/>
</dbReference>
<keyword evidence="5" id="KW-0732">Signal</keyword>
<dbReference type="SUPFAM" id="SSF81383">
    <property type="entry name" value="F-box domain"/>
    <property type="match status" value="1"/>
</dbReference>
<accession>A0A6A3C8D6</accession>
<dbReference type="GO" id="GO:0004674">
    <property type="term" value="F:protein serine/threonine kinase activity"/>
    <property type="evidence" value="ECO:0007669"/>
    <property type="project" value="UniProtKB-KW"/>
</dbReference>
<dbReference type="PANTHER" id="PTHR27009">
    <property type="entry name" value="RUST RESISTANCE KINASE LR10-RELATED"/>
    <property type="match status" value="1"/>
</dbReference>
<dbReference type="Pfam" id="PF00069">
    <property type="entry name" value="Pkinase"/>
    <property type="match status" value="1"/>
</dbReference>
<dbReference type="InterPro" id="IPR011009">
    <property type="entry name" value="Kinase-like_dom_sf"/>
</dbReference>
<dbReference type="EMBL" id="VEPZ02000420">
    <property type="protein sequence ID" value="KAE8725515.1"/>
    <property type="molecule type" value="Genomic_DNA"/>
</dbReference>
<evidence type="ECO:0000256" key="10">
    <source>
        <dbReference type="ARBA" id="ARBA00023136"/>
    </source>
</evidence>
<keyword evidence="3" id="KW-0808">Transferase</keyword>
<comment type="caution">
    <text evidence="14">The sequence shown here is derived from an EMBL/GenBank/DDBJ whole genome shotgun (WGS) entry which is preliminary data.</text>
</comment>
<feature type="domain" description="Protein kinase" evidence="13">
    <location>
        <begin position="3"/>
        <end position="271"/>
    </location>
</feature>
<evidence type="ECO:0000313" key="15">
    <source>
        <dbReference type="Proteomes" id="UP000436088"/>
    </source>
</evidence>
<dbReference type="Gene3D" id="1.10.510.10">
    <property type="entry name" value="Transferase(Phosphotransferase) domain 1"/>
    <property type="match status" value="1"/>
</dbReference>
<dbReference type="InterPro" id="IPR000719">
    <property type="entry name" value="Prot_kinase_dom"/>
</dbReference>
<dbReference type="GO" id="GO:0016020">
    <property type="term" value="C:membrane"/>
    <property type="evidence" value="ECO:0007669"/>
    <property type="project" value="UniProtKB-SubCell"/>
</dbReference>
<keyword evidence="9" id="KW-1133">Transmembrane helix</keyword>
<dbReference type="InterPro" id="IPR008271">
    <property type="entry name" value="Ser/Thr_kinase_AS"/>
</dbReference>
<dbReference type="InterPro" id="IPR045874">
    <property type="entry name" value="LRK10/LRL21-25-like"/>
</dbReference>
<dbReference type="PROSITE" id="PS00108">
    <property type="entry name" value="PROTEIN_KINASE_ST"/>
    <property type="match status" value="1"/>
</dbReference>
<comment type="subcellular location">
    <subcellularLocation>
        <location evidence="1">Membrane</location>
        <topology evidence="1">Single-pass type I membrane protein</topology>
    </subcellularLocation>
</comment>
<dbReference type="InterPro" id="IPR001810">
    <property type="entry name" value="F-box_dom"/>
</dbReference>
<evidence type="ECO:0000259" key="13">
    <source>
        <dbReference type="PROSITE" id="PS50011"/>
    </source>
</evidence>
<dbReference type="AlphaFoldDB" id="A0A6A3C8D6"/>
<evidence type="ECO:0000256" key="1">
    <source>
        <dbReference type="ARBA" id="ARBA00004479"/>
    </source>
</evidence>
<dbReference type="InterPro" id="IPR036047">
    <property type="entry name" value="F-box-like_dom_sf"/>
</dbReference>
<evidence type="ECO:0000256" key="2">
    <source>
        <dbReference type="ARBA" id="ARBA00022527"/>
    </source>
</evidence>
<keyword evidence="8 12" id="KW-0067">ATP-binding</keyword>
<reference evidence="14" key="1">
    <citation type="submission" date="2019-09" db="EMBL/GenBank/DDBJ databases">
        <title>Draft genome information of white flower Hibiscus syriacus.</title>
        <authorList>
            <person name="Kim Y.-M."/>
        </authorList>
    </citation>
    <scope>NUCLEOTIDE SEQUENCE [LARGE SCALE GENOMIC DNA]</scope>
    <source>
        <strain evidence="14">YM2019G1</strain>
    </source>
</reference>
<dbReference type="PROSITE" id="PS00107">
    <property type="entry name" value="PROTEIN_KINASE_ATP"/>
    <property type="match status" value="1"/>
</dbReference>
<dbReference type="Gene3D" id="1.20.1280.50">
    <property type="match status" value="1"/>
</dbReference>
<gene>
    <name evidence="14" type="ORF">F3Y22_tig00008667pilonHSYRG00006</name>
</gene>
<evidence type="ECO:0000256" key="3">
    <source>
        <dbReference type="ARBA" id="ARBA00022679"/>
    </source>
</evidence>
<dbReference type="PROSITE" id="PS50011">
    <property type="entry name" value="PROTEIN_KINASE_DOM"/>
    <property type="match status" value="1"/>
</dbReference>
<feature type="binding site" evidence="12">
    <location>
        <position position="31"/>
    </location>
    <ligand>
        <name>ATP</name>
        <dbReference type="ChEBI" id="CHEBI:30616"/>
    </ligand>
</feature>
<keyword evidence="6 12" id="KW-0547">Nucleotide-binding</keyword>
<dbReference type="CDD" id="cd22160">
    <property type="entry name" value="F-box_AtFBL13-like"/>
    <property type="match status" value="1"/>
</dbReference>
<evidence type="ECO:0000256" key="5">
    <source>
        <dbReference type="ARBA" id="ARBA00022729"/>
    </source>
</evidence>
<evidence type="ECO:0000313" key="14">
    <source>
        <dbReference type="EMBL" id="KAE8725515.1"/>
    </source>
</evidence>
<name>A0A6A3C8D6_HIBSY</name>
<evidence type="ECO:0000256" key="8">
    <source>
        <dbReference type="ARBA" id="ARBA00022840"/>
    </source>
</evidence>
<evidence type="ECO:0000256" key="12">
    <source>
        <dbReference type="PROSITE-ProRule" id="PRU10141"/>
    </source>
</evidence>
<keyword evidence="10" id="KW-0472">Membrane</keyword>
<dbReference type="SMART" id="SM00220">
    <property type="entry name" value="S_TKc"/>
    <property type="match status" value="1"/>
</dbReference>
<keyword evidence="7" id="KW-0418">Kinase</keyword>
<dbReference type="FunFam" id="1.10.510.10:FF:000590">
    <property type="entry name" value="PR5-like receptor kinase"/>
    <property type="match status" value="1"/>
</dbReference>
<sequence>MTEGFKVKLGQGGFGSVFKGKLRSGRLVAVKVLSKSKTNGEDFISEVATIGRIHHGFCVERSRQALVSYNFMANGSLDKIIFSKETCTLSWPNLLEIALGVAQGIEYLHKGCQMQILHFDIKPRNILLDENFVPKVSDFGLAKLYPVDDSNISLTVARGTLGYIAPELFYKNIGIISYKTDVYSFGMLLMEMVGRRKNLNASVEHSSQIYFPSWIYDLFDRGESMEFEDVTEADEKIARKLIMVAFWCIQMNPTNHPSMSKTLEMLENEMLKEEVDNLPEFCNLNHLRIVFSPWTCNVPLFLWLLLLSTVNLKTGRVLKKIGITTLSPDDVLSHILSFLELRDAFRTSLLSKRWEKVWILTHNINLNNQSCVRKFNKNLINDHESISYLTTWIDSVSTNNLENIDFRIDCMFPAIKLSPTLFQCQNLSIHPASVILEDENSLKNLLSGCPVLDQPEPDSRENRKIFIISPSLKILRWRCRALSPWVDKCYDYLSLKELFIGICNAQKLELSALPLYMVKEEVDNVLQFEPFENRLVMFQSSPGLLMSIVIMETSGVVIDAGRVLKKIGITTFLPRNSFRELWEVPRASVGCQIVLSKSLYGCIKPCILEEDRVVSNIKEMWNRGSIPFHCNAQSHINRSTAHDLRTDGGWHEGFGFRRVLKRSLRERKWGNDRGRFKAEEDNERGETNLGVAAVDDAVEEEDRRMKKIGESAFPHLKHLIFDEGYFLCRQLTWRPLESSPTCLISHLETIEIVEPVGLEERRELWELPRASIGCRNCGNF</sequence>
<keyword evidence="15" id="KW-1185">Reference proteome</keyword>
<dbReference type="Pfam" id="PF00646">
    <property type="entry name" value="F-box"/>
    <property type="match status" value="1"/>
</dbReference>
<protein>
    <submittedName>
        <fullName evidence="14">PR5-like receptor kinase</fullName>
    </submittedName>
</protein>
<keyword evidence="4" id="KW-0812">Transmembrane</keyword>
<evidence type="ECO:0000256" key="4">
    <source>
        <dbReference type="ARBA" id="ARBA00022692"/>
    </source>
</evidence>
<keyword evidence="2" id="KW-0723">Serine/threonine-protein kinase</keyword>
<proteinExistence type="predicted"/>
<keyword evidence="11" id="KW-0325">Glycoprotein</keyword>
<dbReference type="SUPFAM" id="SSF56112">
    <property type="entry name" value="Protein kinase-like (PK-like)"/>
    <property type="match status" value="1"/>
</dbReference>
<dbReference type="Proteomes" id="UP000436088">
    <property type="component" value="Unassembled WGS sequence"/>
</dbReference>
<dbReference type="InterPro" id="IPR053781">
    <property type="entry name" value="F-box_AtFBL13-like"/>
</dbReference>
<evidence type="ECO:0000256" key="7">
    <source>
        <dbReference type="ARBA" id="ARBA00022777"/>
    </source>
</evidence>
<evidence type="ECO:0000256" key="6">
    <source>
        <dbReference type="ARBA" id="ARBA00022741"/>
    </source>
</evidence>
<organism evidence="14 15">
    <name type="scientific">Hibiscus syriacus</name>
    <name type="common">Rose of Sharon</name>
    <dbReference type="NCBI Taxonomy" id="106335"/>
    <lineage>
        <taxon>Eukaryota</taxon>
        <taxon>Viridiplantae</taxon>
        <taxon>Streptophyta</taxon>
        <taxon>Embryophyta</taxon>
        <taxon>Tracheophyta</taxon>
        <taxon>Spermatophyta</taxon>
        <taxon>Magnoliopsida</taxon>
        <taxon>eudicotyledons</taxon>
        <taxon>Gunneridae</taxon>
        <taxon>Pentapetalae</taxon>
        <taxon>rosids</taxon>
        <taxon>malvids</taxon>
        <taxon>Malvales</taxon>
        <taxon>Malvaceae</taxon>
        <taxon>Malvoideae</taxon>
        <taxon>Hibiscus</taxon>
    </lineage>
</organism>
<evidence type="ECO:0000256" key="11">
    <source>
        <dbReference type="ARBA" id="ARBA00023180"/>
    </source>
</evidence>
<dbReference type="GO" id="GO:0005524">
    <property type="term" value="F:ATP binding"/>
    <property type="evidence" value="ECO:0007669"/>
    <property type="project" value="UniProtKB-UniRule"/>
</dbReference>
<evidence type="ECO:0000256" key="9">
    <source>
        <dbReference type="ARBA" id="ARBA00022989"/>
    </source>
</evidence>
<dbReference type="Gene3D" id="3.30.200.20">
    <property type="entry name" value="Phosphorylase Kinase, domain 1"/>
    <property type="match status" value="1"/>
</dbReference>